<reference evidence="3" key="1">
    <citation type="submission" date="2017-08" db="EMBL/GenBank/DDBJ databases">
        <authorList>
            <person name="Varghese N."/>
            <person name="Submissions S."/>
        </authorList>
    </citation>
    <scope>NUCLEOTIDE SEQUENCE [LARGE SCALE GENOMIC DNA]</scope>
    <source>
        <strain evidence="3">DSM 23173</strain>
    </source>
</reference>
<protein>
    <submittedName>
        <fullName evidence="2">Alpha-beta hydrolase superfamily lysophospholipase</fullName>
    </submittedName>
</protein>
<sequence>MISYEEVHNGEYKITAKVFRPDAPVAAVQILHGMAEHMDRYDELCTWLMANDIFTIIHNHRGHGADTDTPGHFASFDELMEDALCVKALIPRHLETFILGHSMGSIVARRLLAMPDYDAGILIGTGSKRGLANGVLSFLMGGAKRFVPEMRGEWLTRLAFFGYDGHFPENEQNRWLCSDMDVVRRYNSDGFCGRNMTFNALAEIVRHIRMADSDDTLKHYQPETPILLIGGKEDPFSGFGRDIRILAGKMAPYAGSVTVQLYETSRHEVLNEKNREQVYQKLLEWVMSHVDQ</sequence>
<gene>
    <name evidence="2" type="ORF">SAMN05878391_0298</name>
</gene>
<dbReference type="PANTHER" id="PTHR11614">
    <property type="entry name" value="PHOSPHOLIPASE-RELATED"/>
    <property type="match status" value="1"/>
</dbReference>
<dbReference type="Pfam" id="PF12146">
    <property type="entry name" value="Hydrolase_4"/>
    <property type="match status" value="1"/>
</dbReference>
<dbReference type="RefSeq" id="WP_097038418.1">
    <property type="nucleotide sequence ID" value="NZ_OBQF01000001.1"/>
</dbReference>
<proteinExistence type="predicted"/>
<dbReference type="InterPro" id="IPR029058">
    <property type="entry name" value="AB_hydrolase_fold"/>
</dbReference>
<evidence type="ECO:0000259" key="1">
    <source>
        <dbReference type="Pfam" id="PF12146"/>
    </source>
</evidence>
<evidence type="ECO:0000313" key="3">
    <source>
        <dbReference type="Proteomes" id="UP000219412"/>
    </source>
</evidence>
<dbReference type="Proteomes" id="UP000219412">
    <property type="component" value="Unassembled WGS sequence"/>
</dbReference>
<dbReference type="GO" id="GO:0016787">
    <property type="term" value="F:hydrolase activity"/>
    <property type="evidence" value="ECO:0007669"/>
    <property type="project" value="UniProtKB-KW"/>
</dbReference>
<dbReference type="EMBL" id="OBQF01000001">
    <property type="protein sequence ID" value="SOC38097.1"/>
    <property type="molecule type" value="Genomic_DNA"/>
</dbReference>
<keyword evidence="3" id="KW-1185">Reference proteome</keyword>
<dbReference type="OrthoDB" id="9806902at2"/>
<evidence type="ECO:0000313" key="2">
    <source>
        <dbReference type="EMBL" id="SOC38097.1"/>
    </source>
</evidence>
<dbReference type="InterPro" id="IPR051044">
    <property type="entry name" value="MAG_DAG_Lipase"/>
</dbReference>
<dbReference type="InterPro" id="IPR022742">
    <property type="entry name" value="Hydrolase_4"/>
</dbReference>
<organism evidence="2 3">
    <name type="scientific">Salinicoccus kekensis</name>
    <dbReference type="NCBI Taxonomy" id="714307"/>
    <lineage>
        <taxon>Bacteria</taxon>
        <taxon>Bacillati</taxon>
        <taxon>Bacillota</taxon>
        <taxon>Bacilli</taxon>
        <taxon>Bacillales</taxon>
        <taxon>Staphylococcaceae</taxon>
        <taxon>Salinicoccus</taxon>
    </lineage>
</organism>
<dbReference type="Gene3D" id="3.40.50.1820">
    <property type="entry name" value="alpha/beta hydrolase"/>
    <property type="match status" value="1"/>
</dbReference>
<dbReference type="AlphaFoldDB" id="A0A285U8S3"/>
<name>A0A285U8S3_9STAP</name>
<accession>A0A285U8S3</accession>
<keyword evidence="2" id="KW-0378">Hydrolase</keyword>
<dbReference type="SUPFAM" id="SSF53474">
    <property type="entry name" value="alpha/beta-Hydrolases"/>
    <property type="match status" value="1"/>
</dbReference>
<feature type="domain" description="Serine aminopeptidase S33" evidence="1">
    <location>
        <begin position="23"/>
        <end position="274"/>
    </location>
</feature>